<dbReference type="PANTHER" id="PTHR47396">
    <property type="entry name" value="TYPE I RESTRICTION ENZYME ECOKI R PROTEIN"/>
    <property type="match status" value="1"/>
</dbReference>
<evidence type="ECO:0000313" key="4">
    <source>
        <dbReference type="Proteomes" id="UP001642464"/>
    </source>
</evidence>
<dbReference type="SMART" id="SM00487">
    <property type="entry name" value="DEXDc"/>
    <property type="match status" value="1"/>
</dbReference>
<sequence>MWRRKVGVPVLHRAEPVSETASKPEKMLKRHDRLNNVKSTHKQAEGDYQGRAFFDQIVQAESYANLIGRAWAEQNVVQKVVWRKSMAAIAEGNMRAWLFTSRKELISALDLGTIPWSHVPRRLKDHLSLPLGDRGIDSLALNLTVAVQAKDYTNGSVPLNRLTNFYFWATASRLKHSVQRLVVATTAGTRLPEDWRLNSGAEQRVYREEELEEWRRRARAFLHNETQRDFFVQIATGGGKSLVMADLLADLGAGQRACVIVPKLDLMEQLAQLLETRLPDRQVSRVGTGSQANLSAQVFVCVRNSAWQLENLTLDLLLLDEAHHYEPVPGNPDPLSDADANLTSGIHARRVLSLKAPKRIFFSATLRNEPDFDFGLRPAITAGVIKDYTVMVPVLTEGDPRPRPLSRKILAFCNTVHEAKVFTDLLLQAGIAAAHYNAHTAGPDRQDILDSFQRAEAHGGIRVLVTVDVLSEGVDLPAADTCLFVAPRKGIRLQQCVGRVLREHPDKVDALVIAPPIVQCSNSTCVEDAVLSRLLSDLASADPVFRESLRATARTPHRRIDVLAAYDPQNMEVQGMLEAAAELLQVLVFPKVAAGCEWPLRWLKGFQELRGFRDSHGHVRVPIKHVTTGGFNLGFWINTQRKAKLRGRLSEEQVKQLEELGLFGGNEKRSQRHVYRCIGV</sequence>
<dbReference type="PROSITE" id="PS51194">
    <property type="entry name" value="HELICASE_CTER"/>
    <property type="match status" value="1"/>
</dbReference>
<protein>
    <submittedName>
        <fullName evidence="3">Uncharacterized protein</fullName>
    </submittedName>
</protein>
<dbReference type="PROSITE" id="PS51192">
    <property type="entry name" value="HELICASE_ATP_BIND_1"/>
    <property type="match status" value="1"/>
</dbReference>
<proteinExistence type="predicted"/>
<feature type="domain" description="Helicase ATP-binding" evidence="1">
    <location>
        <begin position="221"/>
        <end position="384"/>
    </location>
</feature>
<dbReference type="InterPro" id="IPR006935">
    <property type="entry name" value="Helicase/UvrB_N"/>
</dbReference>
<organism evidence="3 4">
    <name type="scientific">Durusdinium trenchii</name>
    <dbReference type="NCBI Taxonomy" id="1381693"/>
    <lineage>
        <taxon>Eukaryota</taxon>
        <taxon>Sar</taxon>
        <taxon>Alveolata</taxon>
        <taxon>Dinophyceae</taxon>
        <taxon>Suessiales</taxon>
        <taxon>Symbiodiniaceae</taxon>
        <taxon>Durusdinium</taxon>
    </lineage>
</organism>
<dbReference type="InterPro" id="IPR014001">
    <property type="entry name" value="Helicase_ATP-bd"/>
</dbReference>
<dbReference type="InterPro" id="IPR050742">
    <property type="entry name" value="Helicase_Restrict-Modif_Enz"/>
</dbReference>
<gene>
    <name evidence="3" type="ORF">SCF082_LOCUS40636</name>
</gene>
<evidence type="ECO:0000259" key="1">
    <source>
        <dbReference type="PROSITE" id="PS51192"/>
    </source>
</evidence>
<evidence type="ECO:0000313" key="3">
    <source>
        <dbReference type="EMBL" id="CAK9085827.1"/>
    </source>
</evidence>
<dbReference type="Pfam" id="PF04851">
    <property type="entry name" value="ResIII"/>
    <property type="match status" value="1"/>
</dbReference>
<dbReference type="PANTHER" id="PTHR47396:SF1">
    <property type="entry name" value="ATP-DEPENDENT HELICASE IRC3-RELATED"/>
    <property type="match status" value="1"/>
</dbReference>
<dbReference type="Gene3D" id="3.40.50.300">
    <property type="entry name" value="P-loop containing nucleotide triphosphate hydrolases"/>
    <property type="match status" value="2"/>
</dbReference>
<feature type="domain" description="Helicase C-terminal" evidence="2">
    <location>
        <begin position="386"/>
        <end position="563"/>
    </location>
</feature>
<reference evidence="3 4" key="1">
    <citation type="submission" date="2024-02" db="EMBL/GenBank/DDBJ databases">
        <authorList>
            <person name="Chen Y."/>
            <person name="Shah S."/>
            <person name="Dougan E. K."/>
            <person name="Thang M."/>
            <person name="Chan C."/>
        </authorList>
    </citation>
    <scope>NUCLEOTIDE SEQUENCE [LARGE SCALE GENOMIC DNA]</scope>
</reference>
<dbReference type="InterPro" id="IPR001650">
    <property type="entry name" value="Helicase_C-like"/>
</dbReference>
<accession>A0ABP0QC50</accession>
<evidence type="ECO:0000259" key="2">
    <source>
        <dbReference type="PROSITE" id="PS51194"/>
    </source>
</evidence>
<dbReference type="Pfam" id="PF00271">
    <property type="entry name" value="Helicase_C"/>
    <property type="match status" value="1"/>
</dbReference>
<keyword evidence="4" id="KW-1185">Reference proteome</keyword>
<dbReference type="Gene3D" id="6.10.140.530">
    <property type="match status" value="1"/>
</dbReference>
<dbReference type="SMART" id="SM00490">
    <property type="entry name" value="HELICc"/>
    <property type="match status" value="1"/>
</dbReference>
<dbReference type="Proteomes" id="UP001642464">
    <property type="component" value="Unassembled WGS sequence"/>
</dbReference>
<name>A0ABP0QC50_9DINO</name>
<dbReference type="EMBL" id="CAXAMM010039351">
    <property type="protein sequence ID" value="CAK9085827.1"/>
    <property type="molecule type" value="Genomic_DNA"/>
</dbReference>
<dbReference type="InterPro" id="IPR005114">
    <property type="entry name" value="Helicase_assoc"/>
</dbReference>
<dbReference type="Pfam" id="PF03457">
    <property type="entry name" value="HA"/>
    <property type="match status" value="1"/>
</dbReference>
<dbReference type="InterPro" id="IPR027417">
    <property type="entry name" value="P-loop_NTPase"/>
</dbReference>
<dbReference type="SUPFAM" id="SSF52540">
    <property type="entry name" value="P-loop containing nucleoside triphosphate hydrolases"/>
    <property type="match status" value="1"/>
</dbReference>
<comment type="caution">
    <text evidence="3">The sequence shown here is derived from an EMBL/GenBank/DDBJ whole genome shotgun (WGS) entry which is preliminary data.</text>
</comment>